<reference evidence="1 2" key="1">
    <citation type="submission" date="2020-01" db="EMBL/GenBank/DDBJ databases">
        <title>Genomes assembled from Gulf of Kutch pelagic sediment metagenomes.</title>
        <authorList>
            <person name="Chandrashekar M."/>
            <person name="Mahajan M.S."/>
            <person name="Dave K.J."/>
            <person name="Vatsa P."/>
            <person name="Nathani N.M."/>
        </authorList>
    </citation>
    <scope>NUCLEOTIDE SEQUENCE [LARGE SCALE GENOMIC DNA]</scope>
    <source>
        <strain evidence="1">KS3-K002</strain>
    </source>
</reference>
<dbReference type="AlphaFoldDB" id="A0AAE5CCA9"/>
<comment type="caution">
    <text evidence="1">The sequence shown here is derived from an EMBL/GenBank/DDBJ whole genome shotgun (WGS) entry which is preliminary data.</text>
</comment>
<sequence length="91" mass="10250">MSSCALRWAGASVALLTAVVVWAGLRASQRSAALPRNRRLEPQWHLADVESRLRRDRANGGGYARLPYALERKYPDANREWAWQFVFPGPG</sequence>
<dbReference type="Proteomes" id="UP000702544">
    <property type="component" value="Unassembled WGS sequence"/>
</dbReference>
<dbReference type="EMBL" id="JAACAK010000085">
    <property type="protein sequence ID" value="NIR75618.1"/>
    <property type="molecule type" value="Genomic_DNA"/>
</dbReference>
<proteinExistence type="predicted"/>
<name>A0AAE5CCA9_9BACT</name>
<protein>
    <submittedName>
        <fullName evidence="1">Uncharacterized protein</fullName>
    </submittedName>
</protein>
<evidence type="ECO:0000313" key="2">
    <source>
        <dbReference type="Proteomes" id="UP000702544"/>
    </source>
</evidence>
<evidence type="ECO:0000313" key="1">
    <source>
        <dbReference type="EMBL" id="NIR75618.1"/>
    </source>
</evidence>
<organism evidence="1 2">
    <name type="scientific">Candidatus Kutchimonas denitrificans</name>
    <dbReference type="NCBI Taxonomy" id="3056748"/>
    <lineage>
        <taxon>Bacteria</taxon>
        <taxon>Pseudomonadati</taxon>
        <taxon>Gemmatimonadota</taxon>
        <taxon>Gemmatimonadia</taxon>
        <taxon>Candidatus Palauibacterales</taxon>
        <taxon>Candidatus Palauibacteraceae</taxon>
        <taxon>Candidatus Kutchimonas</taxon>
    </lineage>
</organism>
<gene>
    <name evidence="1" type="ORF">GWO12_10995</name>
</gene>
<accession>A0AAE5CCA9</accession>
<feature type="non-terminal residue" evidence="1">
    <location>
        <position position="91"/>
    </location>
</feature>